<dbReference type="InterPro" id="IPR053031">
    <property type="entry name" value="Cuticle_assoc_protein"/>
</dbReference>
<evidence type="ECO:0000259" key="6">
    <source>
        <dbReference type="PROSITE" id="PS50808"/>
    </source>
</evidence>
<feature type="region of interest" description="Disordered" evidence="5">
    <location>
        <begin position="561"/>
        <end position="591"/>
    </location>
</feature>
<dbReference type="PANTHER" id="PTHR34396:SF25">
    <property type="entry name" value="BOUNDARY ELEMENT ASSOCIATED FACTOR"/>
    <property type="match status" value="1"/>
</dbReference>
<evidence type="ECO:0000313" key="7">
    <source>
        <dbReference type="EMBL" id="CAD6246387.1"/>
    </source>
</evidence>
<dbReference type="Proteomes" id="UP000604825">
    <property type="component" value="Unassembled WGS sequence"/>
</dbReference>
<feature type="region of interest" description="Disordered" evidence="5">
    <location>
        <begin position="337"/>
        <end position="356"/>
    </location>
</feature>
<feature type="compositionally biased region" description="Acidic residues" evidence="5">
    <location>
        <begin position="339"/>
        <end position="349"/>
    </location>
</feature>
<feature type="region of interest" description="Disordered" evidence="5">
    <location>
        <begin position="148"/>
        <end position="212"/>
    </location>
</feature>
<dbReference type="Pfam" id="PF02892">
    <property type="entry name" value="zf-BED"/>
    <property type="match status" value="1"/>
</dbReference>
<accession>A0A811PSV7</accession>
<dbReference type="GO" id="GO:0008270">
    <property type="term" value="F:zinc ion binding"/>
    <property type="evidence" value="ECO:0007669"/>
    <property type="project" value="UniProtKB-KW"/>
</dbReference>
<keyword evidence="3" id="KW-0862">Zinc</keyword>
<dbReference type="GO" id="GO:0006357">
    <property type="term" value="P:regulation of transcription by RNA polymerase II"/>
    <property type="evidence" value="ECO:0007669"/>
    <property type="project" value="TreeGrafter"/>
</dbReference>
<evidence type="ECO:0000256" key="5">
    <source>
        <dbReference type="SAM" id="MobiDB-lite"/>
    </source>
</evidence>
<evidence type="ECO:0000256" key="1">
    <source>
        <dbReference type="ARBA" id="ARBA00022723"/>
    </source>
</evidence>
<evidence type="ECO:0000256" key="2">
    <source>
        <dbReference type="ARBA" id="ARBA00022771"/>
    </source>
</evidence>
<organism evidence="7 8">
    <name type="scientific">Miscanthus lutarioriparius</name>
    <dbReference type="NCBI Taxonomy" id="422564"/>
    <lineage>
        <taxon>Eukaryota</taxon>
        <taxon>Viridiplantae</taxon>
        <taxon>Streptophyta</taxon>
        <taxon>Embryophyta</taxon>
        <taxon>Tracheophyta</taxon>
        <taxon>Spermatophyta</taxon>
        <taxon>Magnoliopsida</taxon>
        <taxon>Liliopsida</taxon>
        <taxon>Poales</taxon>
        <taxon>Poaceae</taxon>
        <taxon>PACMAD clade</taxon>
        <taxon>Panicoideae</taxon>
        <taxon>Andropogonodae</taxon>
        <taxon>Andropogoneae</taxon>
        <taxon>Saccharinae</taxon>
        <taxon>Miscanthus</taxon>
    </lineage>
</organism>
<dbReference type="PANTHER" id="PTHR34396">
    <property type="entry name" value="OS03G0264950 PROTEIN-RELATED"/>
    <property type="match status" value="1"/>
</dbReference>
<dbReference type="GO" id="GO:0005634">
    <property type="term" value="C:nucleus"/>
    <property type="evidence" value="ECO:0007669"/>
    <property type="project" value="TreeGrafter"/>
</dbReference>
<dbReference type="PROSITE" id="PS50808">
    <property type="entry name" value="ZF_BED"/>
    <property type="match status" value="1"/>
</dbReference>
<feature type="domain" description="BED-type" evidence="6">
    <location>
        <begin position="270"/>
        <end position="325"/>
    </location>
</feature>
<keyword evidence="2 4" id="KW-0863">Zinc-finger</keyword>
<proteinExistence type="predicted"/>
<dbReference type="AlphaFoldDB" id="A0A811PSV7"/>
<name>A0A811PSV7_9POAL</name>
<gene>
    <name evidence="7" type="ORF">NCGR_LOCUS30650</name>
</gene>
<dbReference type="InterPro" id="IPR003656">
    <property type="entry name" value="Znf_BED"/>
</dbReference>
<comment type="caution">
    <text evidence="7">The sequence shown here is derived from an EMBL/GenBank/DDBJ whole genome shotgun (WGS) entry which is preliminary data.</text>
</comment>
<keyword evidence="1" id="KW-0479">Metal-binding</keyword>
<dbReference type="EMBL" id="CAJGYO010000007">
    <property type="protein sequence ID" value="CAD6246387.1"/>
    <property type="molecule type" value="Genomic_DNA"/>
</dbReference>
<keyword evidence="8" id="KW-1185">Reference proteome</keyword>
<evidence type="ECO:0000313" key="8">
    <source>
        <dbReference type="Proteomes" id="UP000604825"/>
    </source>
</evidence>
<evidence type="ECO:0000256" key="4">
    <source>
        <dbReference type="PROSITE-ProRule" id="PRU00027"/>
    </source>
</evidence>
<dbReference type="SMART" id="SM00614">
    <property type="entry name" value="ZnF_BED"/>
    <property type="match status" value="2"/>
</dbReference>
<reference evidence="7" key="1">
    <citation type="submission" date="2020-10" db="EMBL/GenBank/DDBJ databases">
        <authorList>
            <person name="Han B."/>
            <person name="Lu T."/>
            <person name="Zhao Q."/>
            <person name="Huang X."/>
            <person name="Zhao Y."/>
        </authorList>
    </citation>
    <scope>NUCLEOTIDE SEQUENCE</scope>
</reference>
<dbReference type="GO" id="GO:1990837">
    <property type="term" value="F:sequence-specific double-stranded DNA binding"/>
    <property type="evidence" value="ECO:0007669"/>
    <property type="project" value="TreeGrafter"/>
</dbReference>
<sequence length="780" mass="84782">MEPTEPITYLEATAAAGTFSQLELEEDLMSPFMLSDSPPPSLWLPLPPAEGFAAPENFGDWQISLDEMPCIPFGDVQISPLAAMPCIPAAVAEETNYAAAPAPLVDTHGTGTGQLSSNFSLSSTTSNEFDEEEVQQAMMSLQHFLHPPMAPDGLSNTTNGGPAARSHADAVPVVQQGTSTTADELPHPQQRLPLPTNDPDPEAQPGGGWAWPDLSLADKEVQIQQMRPTISPSQPPSPTPDVSSNLYRMGIDMIQQLGRHIGKMMKDEQHRSSIVWQHFSRTSPCKYCRTVTVICPYCHTVMRNPSTIEMLRHLESIHQLPASSGARSPQALQIKEIAEDPNGESEPIETDNSNNRATAARVDTQGTNTVVLSPWQQHQPLMDREGQMATILSSQPCCRGPSGGRVVRHHIIKYFPILEPDSWCDLIIRLSDSSYCSSTTKSPHHGFRLKFYDNSKEKGYKILPQQQGVQVRSSAACMILSENPYEDHAGVSLATGSDTIGSSYLLVGVNNFDSAAPAGCAYPWHSMHRVLCSLGFKEEFATNLVMYAFGRVDECNLRLRSPSSSNKGKSIVKQAGDVPSGKRKRKPLPPRSKVWNHFTKEEVVEAEGSTVTMARCNHCGSKLKADSASHGRAVVARIRLPVPVRSWTLQPVRFSRSRFISVVSCRSVNSVTTELTLRCHIRHGAIPFECVDHQTQGALADALHSSGDVAGDCSARGLDLLGPVAERTEVVGAGGVLADEEQVGLIDLPVCQALSGKPSPTNVGALTPFHGQEMLYKVRS</sequence>
<evidence type="ECO:0000256" key="3">
    <source>
        <dbReference type="ARBA" id="ARBA00022833"/>
    </source>
</evidence>
<protein>
    <recommendedName>
        <fullName evidence="6">BED-type domain-containing protein</fullName>
    </recommendedName>
</protein>